<dbReference type="RefSeq" id="WP_369170038.1">
    <property type="nucleotide sequence ID" value="NZ_CP163439.1"/>
</dbReference>
<proteinExistence type="predicted"/>
<evidence type="ECO:0008006" key="3">
    <source>
        <dbReference type="Google" id="ProtNLM"/>
    </source>
</evidence>
<dbReference type="EMBL" id="CP163439">
    <property type="protein sequence ID" value="XDQ35493.1"/>
    <property type="molecule type" value="Genomic_DNA"/>
</dbReference>
<evidence type="ECO:0000313" key="2">
    <source>
        <dbReference type="EMBL" id="XDQ35493.1"/>
    </source>
</evidence>
<gene>
    <name evidence="2" type="ORF">AB5J49_20305</name>
</gene>
<evidence type="ECO:0000256" key="1">
    <source>
        <dbReference type="SAM" id="Phobius"/>
    </source>
</evidence>
<name>A0AB39Q0C6_9ACTN</name>
<keyword evidence="1" id="KW-0812">Transmembrane</keyword>
<dbReference type="AlphaFoldDB" id="A0AB39Q0C6"/>
<organism evidence="2">
    <name type="scientific">Streptomyces sp. R28</name>
    <dbReference type="NCBI Taxonomy" id="3238628"/>
    <lineage>
        <taxon>Bacteria</taxon>
        <taxon>Bacillati</taxon>
        <taxon>Actinomycetota</taxon>
        <taxon>Actinomycetes</taxon>
        <taxon>Kitasatosporales</taxon>
        <taxon>Streptomycetaceae</taxon>
        <taxon>Streptomyces</taxon>
    </lineage>
</organism>
<keyword evidence="1" id="KW-0472">Membrane</keyword>
<protein>
    <recommendedName>
        <fullName evidence="3">Transmembrane protein</fullName>
    </recommendedName>
</protein>
<reference evidence="2" key="1">
    <citation type="submission" date="2024-07" db="EMBL/GenBank/DDBJ databases">
        <authorList>
            <person name="Yu S.T."/>
        </authorList>
    </citation>
    <scope>NUCLEOTIDE SEQUENCE</scope>
    <source>
        <strain evidence="2">R28</strain>
    </source>
</reference>
<feature type="transmembrane region" description="Helical" evidence="1">
    <location>
        <begin position="44"/>
        <end position="63"/>
    </location>
</feature>
<accession>A0AB39Q0C6</accession>
<keyword evidence="1" id="KW-1133">Transmembrane helix</keyword>
<sequence>MSATESQKDGLVTSEVQLAGTPRCVRVTIGKHFNLFVSLSVSPGFLTLLAVAVGVAGGNYWFLF</sequence>